<gene>
    <name evidence="2" type="ORF">AKJ57_05655</name>
</gene>
<dbReference type="EMBL" id="LHXJ01000090">
    <property type="protein sequence ID" value="KXA89224.1"/>
    <property type="molecule type" value="Genomic_DNA"/>
</dbReference>
<keyword evidence="1" id="KW-0812">Transmembrane</keyword>
<dbReference type="AlphaFoldDB" id="A0A133U4X7"/>
<keyword evidence="1" id="KW-1133">Transmembrane helix</keyword>
<evidence type="ECO:0000313" key="3">
    <source>
        <dbReference type="Proteomes" id="UP000070163"/>
    </source>
</evidence>
<reference evidence="2 3" key="1">
    <citation type="journal article" date="2016" name="Sci. Rep.">
        <title>Metabolic traits of an uncultured archaeal lineage -MSBL1- from brine pools of the Red Sea.</title>
        <authorList>
            <person name="Mwirichia R."/>
            <person name="Alam I."/>
            <person name="Rashid M."/>
            <person name="Vinu M."/>
            <person name="Ba-Alawi W."/>
            <person name="Anthony Kamau A."/>
            <person name="Kamanda Ngugi D."/>
            <person name="Goker M."/>
            <person name="Klenk H.P."/>
            <person name="Bajic V."/>
            <person name="Stingl U."/>
        </authorList>
    </citation>
    <scope>NUCLEOTIDE SEQUENCE [LARGE SCALE GENOMIC DNA]</scope>
    <source>
        <strain evidence="2">SCGC-AAA259A05</strain>
    </source>
</reference>
<proteinExistence type="predicted"/>
<evidence type="ECO:0000313" key="2">
    <source>
        <dbReference type="EMBL" id="KXA89224.1"/>
    </source>
</evidence>
<evidence type="ECO:0000256" key="1">
    <source>
        <dbReference type="SAM" id="Phobius"/>
    </source>
</evidence>
<sequence length="110" mass="11822">MPKGKVEIASTLKRSFRCLIEDPGFIGLYLLPAAVFTVASLLYAIPTTGIRSWIASNTWWIVGWGVAFGVVLAVIGLAVFAGVILKATARERGKGMSFSAALRGGFRFRS</sequence>
<dbReference type="Proteomes" id="UP000070163">
    <property type="component" value="Unassembled WGS sequence"/>
</dbReference>
<feature type="transmembrane region" description="Helical" evidence="1">
    <location>
        <begin position="24"/>
        <end position="46"/>
    </location>
</feature>
<keyword evidence="3" id="KW-1185">Reference proteome</keyword>
<organism evidence="2 3">
    <name type="scientific">candidate division MSBL1 archaeon SCGC-AAA259A05</name>
    <dbReference type="NCBI Taxonomy" id="1698259"/>
    <lineage>
        <taxon>Archaea</taxon>
        <taxon>Methanobacteriati</taxon>
        <taxon>Methanobacteriota</taxon>
        <taxon>candidate division MSBL1</taxon>
    </lineage>
</organism>
<name>A0A133U4X7_9EURY</name>
<feature type="transmembrane region" description="Helical" evidence="1">
    <location>
        <begin position="58"/>
        <end position="85"/>
    </location>
</feature>
<comment type="caution">
    <text evidence="2">The sequence shown here is derived from an EMBL/GenBank/DDBJ whole genome shotgun (WGS) entry which is preliminary data.</text>
</comment>
<protein>
    <submittedName>
        <fullName evidence="2">Uncharacterized protein</fullName>
    </submittedName>
</protein>
<accession>A0A133U4X7</accession>
<keyword evidence="1" id="KW-0472">Membrane</keyword>